<evidence type="ECO:0000256" key="1">
    <source>
        <dbReference type="SAM" id="MobiDB-lite"/>
    </source>
</evidence>
<dbReference type="AlphaFoldDB" id="A0A1I6I1I7"/>
<sequence>MSSYVRVNTMADDRPPESRTPAPYRSLTDLRYDEQAGLYRARYDPASARELFVDVVLAVSDVLGVDTCELEPAYETIDPDAFDTLVDSYATNAGVSGGSLSFRLDDCVVTVRRDELAFERRAT</sequence>
<evidence type="ECO:0000313" key="3">
    <source>
        <dbReference type="EMBL" id="SFR60320.1"/>
    </source>
</evidence>
<evidence type="ECO:0000313" key="4">
    <source>
        <dbReference type="Proteomes" id="UP000198531"/>
    </source>
</evidence>
<dbReference type="EMBL" id="FOYT01000002">
    <property type="protein sequence ID" value="SFR60320.1"/>
    <property type="molecule type" value="Genomic_DNA"/>
</dbReference>
<dbReference type="InterPro" id="IPR040624">
    <property type="entry name" value="HalOD1"/>
</dbReference>
<name>A0A1I6I1I7_9EURY</name>
<dbReference type="Pfam" id="PF18545">
    <property type="entry name" value="HalOD1"/>
    <property type="match status" value="1"/>
</dbReference>
<evidence type="ECO:0000259" key="2">
    <source>
        <dbReference type="Pfam" id="PF18545"/>
    </source>
</evidence>
<proteinExistence type="predicted"/>
<dbReference type="STRING" id="553469.SAMN04487947_2727"/>
<feature type="region of interest" description="Disordered" evidence="1">
    <location>
        <begin position="1"/>
        <end position="26"/>
    </location>
</feature>
<keyword evidence="4" id="KW-1185">Reference proteome</keyword>
<protein>
    <recommendedName>
        <fullName evidence="2">Halobacterial output domain-containing protein</fullName>
    </recommendedName>
</protein>
<gene>
    <name evidence="3" type="ORF">SAMN04487947_2727</name>
</gene>
<reference evidence="4" key="1">
    <citation type="submission" date="2016-10" db="EMBL/GenBank/DDBJ databases">
        <authorList>
            <person name="Varghese N."/>
            <person name="Submissions S."/>
        </authorList>
    </citation>
    <scope>NUCLEOTIDE SEQUENCE [LARGE SCALE GENOMIC DNA]</scope>
    <source>
        <strain evidence="4">CGMCC 1.7736</strain>
    </source>
</reference>
<dbReference type="RefSeq" id="WP_143105164.1">
    <property type="nucleotide sequence ID" value="NZ_FOYT01000002.1"/>
</dbReference>
<organism evidence="3 4">
    <name type="scientific">Halogeometricum rufum</name>
    <dbReference type="NCBI Taxonomy" id="553469"/>
    <lineage>
        <taxon>Archaea</taxon>
        <taxon>Methanobacteriati</taxon>
        <taxon>Methanobacteriota</taxon>
        <taxon>Stenosarchaea group</taxon>
        <taxon>Halobacteria</taxon>
        <taxon>Halobacteriales</taxon>
        <taxon>Haloferacaceae</taxon>
        <taxon>Halogeometricum</taxon>
    </lineage>
</organism>
<feature type="domain" description="Halobacterial output" evidence="2">
    <location>
        <begin position="50"/>
        <end position="114"/>
    </location>
</feature>
<dbReference type="OrthoDB" id="242836at2157"/>
<accession>A0A1I6I1I7</accession>
<dbReference type="Proteomes" id="UP000198531">
    <property type="component" value="Unassembled WGS sequence"/>
</dbReference>